<dbReference type="Proteomes" id="UP000003586">
    <property type="component" value="Chromosome"/>
</dbReference>
<dbReference type="HOGENOM" id="CLU_013623_0_0_10"/>
<dbReference type="SUPFAM" id="SSF46894">
    <property type="entry name" value="C-terminal effector domain of the bipartite response regulators"/>
    <property type="match status" value="1"/>
</dbReference>
<dbReference type="InterPro" id="IPR011123">
    <property type="entry name" value="Y_Y_Y"/>
</dbReference>
<keyword evidence="3" id="KW-0812">Transmembrane</keyword>
<proteinExistence type="predicted"/>
<reference evidence="6 7" key="1">
    <citation type="submission" date="2013-12" db="EMBL/GenBank/DDBJ databases">
        <authorList>
            <consortium name="DOE Joint Genome Institute"/>
            <person name="Eisen J."/>
            <person name="Huntemann M."/>
            <person name="Han J."/>
            <person name="Chen A."/>
            <person name="Kyrpides N."/>
            <person name="Mavromatis K."/>
            <person name="Markowitz V."/>
            <person name="Palaniappan K."/>
            <person name="Ivanova N."/>
            <person name="Schaumberg A."/>
            <person name="Pati A."/>
            <person name="Liolios K."/>
            <person name="Nordberg H.P."/>
            <person name="Cantor M.N."/>
            <person name="Hua S.X."/>
            <person name="Woyke T."/>
        </authorList>
    </citation>
    <scope>NUCLEOTIDE SEQUENCE [LARGE SCALE GENOMIC DNA]</scope>
    <source>
        <strain evidence="7">DSM 19437</strain>
    </source>
</reference>
<feature type="coiled-coil region" evidence="2">
    <location>
        <begin position="771"/>
        <end position="821"/>
    </location>
</feature>
<dbReference type="Gene3D" id="2.130.10.10">
    <property type="entry name" value="YVTN repeat-like/Quinoprotein amine dehydrogenase"/>
    <property type="match status" value="2"/>
</dbReference>
<gene>
    <name evidence="6" type="ORF">NIASO_12385</name>
</gene>
<accession>W0F3T5</accession>
<dbReference type="GO" id="GO:0000155">
    <property type="term" value="F:phosphorelay sensor kinase activity"/>
    <property type="evidence" value="ECO:0007669"/>
    <property type="project" value="TreeGrafter"/>
</dbReference>
<sequence length="966" mass="110265">MKIATLLLALFPCFFARAQNSIALPEVMNFTPEFTKTGSQTWQMAESGSGTVYFANNAGLVTYNGLEWKTFKVPNKTIVRSLLLTADGKIYVGAQGEIGYFFPDRVGNLVYTSLMGHIEPADRNFGDVWKIVLQGQHLFFRTYRKIYEIDLSNHQVTTYATTRNAKWDFLEIAGHRLLACNEEQGLVSFKNGRWTPLPGQIPKEAIPTALMAFGKDSLLLTTLRNGIYIITENHLSKLPVAAALQSAQIYTALKTDEERFAVGTVSAGIFLLHRSGKLIRHLSMENGLQNNNVLSLYKDHRQSLWAGLDNGIDLINYMAPLQLIAPVPRTRLAGYTAGIFKNHLYIGTSDGIYYAPLEQGVHRDISFSQGAFKKLANTSGQVWSIAIIGNLLLTGMNDGAFIINTGSAQLLERRLGGTWLYRAVPGRSKIISGTYSGIQIYDTKNNTLVPVRMPDNNLRESLRFIEVDTSSHTVWASHPYRGIYRIQMTPNFDRELAVEWLTTKQGLPTNNNNFVFKIGGKIVFATEQGIYEWEEHLHRFKKSTTYGPLFGNLSVKFMTEDAKGRIWFATEKNMGVLDGGHIQYIPELDGQLIAGFEQIYPFDDQNILINSSKGIYHFNFDSYKHSKIAIRVSFNKIQAIGTRDSLLFNGYSIPGQTGNSPPPFNREEIRLPAVFNSFHFEFTADDIMYADKIQYSYQLKGFDPDWSAWSAKTVKDYTNLPYGKYRFLIKAKDRWGQETAPISYAFEILPRWYQTIPAWLGYLLLAGWLVYLLHRMQRRRLQKQKAKYEKEQAQLKYIFELENERSGMKIIQLQKEQLETKVQYKNKELATTTMHLYKRGRLLGKIKEEVAEGVKQISNTTEKKAFNRLIKLIVEEEKSEDDWNHFSIHFDQVHNNFLHNIKAAYPTLTPSDMKICAYVKMNLSSKEIAQLLNITLKGVEIARYRLRKKFSLAANQSLSDFIQEFS</sequence>
<keyword evidence="4" id="KW-0732">Signal</keyword>
<name>W0F3T5_9BACT</name>
<dbReference type="GO" id="GO:0006355">
    <property type="term" value="P:regulation of DNA-templated transcription"/>
    <property type="evidence" value="ECO:0007669"/>
    <property type="project" value="InterPro"/>
</dbReference>
<dbReference type="Pfam" id="PF07495">
    <property type="entry name" value="Y_Y_Y"/>
    <property type="match status" value="1"/>
</dbReference>
<feature type="domain" description="Two component regulator three Y" evidence="5">
    <location>
        <begin position="691"/>
        <end position="746"/>
    </location>
</feature>
<dbReference type="KEGG" id="nso:NIASO_12385"/>
<evidence type="ECO:0000256" key="3">
    <source>
        <dbReference type="SAM" id="Phobius"/>
    </source>
</evidence>
<dbReference type="SUPFAM" id="SSF50998">
    <property type="entry name" value="Quinoprotein alcohol dehydrogenase-like"/>
    <property type="match status" value="1"/>
</dbReference>
<dbReference type="GO" id="GO:0003677">
    <property type="term" value="F:DNA binding"/>
    <property type="evidence" value="ECO:0007669"/>
    <property type="project" value="InterPro"/>
</dbReference>
<dbReference type="PANTHER" id="PTHR43547">
    <property type="entry name" value="TWO-COMPONENT HISTIDINE KINASE"/>
    <property type="match status" value="1"/>
</dbReference>
<evidence type="ECO:0000256" key="4">
    <source>
        <dbReference type="SAM" id="SignalP"/>
    </source>
</evidence>
<keyword evidence="7" id="KW-1185">Reference proteome</keyword>
<dbReference type="STRING" id="929713.NIASO_12385"/>
<keyword evidence="3" id="KW-1133">Transmembrane helix</keyword>
<keyword evidence="3" id="KW-0472">Membrane</keyword>
<dbReference type="InterPro" id="IPR011047">
    <property type="entry name" value="Quinoprotein_ADH-like_sf"/>
</dbReference>
<dbReference type="RefSeq" id="WP_025298898.1">
    <property type="nucleotide sequence ID" value="NZ_CP007035.1"/>
</dbReference>
<dbReference type="Gene3D" id="2.60.40.10">
    <property type="entry name" value="Immunoglobulins"/>
    <property type="match status" value="1"/>
</dbReference>
<dbReference type="InterPro" id="IPR016032">
    <property type="entry name" value="Sig_transdc_resp-reg_C-effctor"/>
</dbReference>
<dbReference type="OrthoDB" id="9809670at2"/>
<dbReference type="InterPro" id="IPR036388">
    <property type="entry name" value="WH-like_DNA-bd_sf"/>
</dbReference>
<protein>
    <recommendedName>
        <fullName evidence="5">Two component regulator three Y domain-containing protein</fullName>
    </recommendedName>
</protein>
<dbReference type="Gene3D" id="1.10.10.10">
    <property type="entry name" value="Winged helix-like DNA-binding domain superfamily/Winged helix DNA-binding domain"/>
    <property type="match status" value="1"/>
</dbReference>
<evidence type="ECO:0000256" key="2">
    <source>
        <dbReference type="SAM" id="Coils"/>
    </source>
</evidence>
<feature type="signal peptide" evidence="4">
    <location>
        <begin position="1"/>
        <end position="18"/>
    </location>
</feature>
<evidence type="ECO:0000259" key="5">
    <source>
        <dbReference type="Pfam" id="PF07495"/>
    </source>
</evidence>
<keyword evidence="1" id="KW-0597">Phosphoprotein</keyword>
<evidence type="ECO:0000313" key="6">
    <source>
        <dbReference type="EMBL" id="AHF17690.1"/>
    </source>
</evidence>
<dbReference type="eggNOG" id="COG3292">
    <property type="taxonomic scope" value="Bacteria"/>
</dbReference>
<dbReference type="InterPro" id="IPR015943">
    <property type="entry name" value="WD40/YVTN_repeat-like_dom_sf"/>
</dbReference>
<organism evidence="6 7">
    <name type="scientific">Niabella soli DSM 19437</name>
    <dbReference type="NCBI Taxonomy" id="929713"/>
    <lineage>
        <taxon>Bacteria</taxon>
        <taxon>Pseudomonadati</taxon>
        <taxon>Bacteroidota</taxon>
        <taxon>Chitinophagia</taxon>
        <taxon>Chitinophagales</taxon>
        <taxon>Chitinophagaceae</taxon>
        <taxon>Niabella</taxon>
    </lineage>
</organism>
<feature type="chain" id="PRO_5004788500" description="Two component regulator three Y domain-containing protein" evidence="4">
    <location>
        <begin position="19"/>
        <end position="966"/>
    </location>
</feature>
<dbReference type="EMBL" id="CP007035">
    <property type="protein sequence ID" value="AHF17690.1"/>
    <property type="molecule type" value="Genomic_DNA"/>
</dbReference>
<feature type="transmembrane region" description="Helical" evidence="3">
    <location>
        <begin position="752"/>
        <end position="773"/>
    </location>
</feature>
<dbReference type="eggNOG" id="COG2771">
    <property type="taxonomic scope" value="Bacteria"/>
</dbReference>
<dbReference type="InterPro" id="IPR013783">
    <property type="entry name" value="Ig-like_fold"/>
</dbReference>
<keyword evidence="2" id="KW-0175">Coiled coil</keyword>
<dbReference type="PANTHER" id="PTHR43547:SF2">
    <property type="entry name" value="HYBRID SIGNAL TRANSDUCTION HISTIDINE KINASE C"/>
    <property type="match status" value="1"/>
</dbReference>
<evidence type="ECO:0000313" key="7">
    <source>
        <dbReference type="Proteomes" id="UP000003586"/>
    </source>
</evidence>
<dbReference type="AlphaFoldDB" id="W0F3T5"/>
<evidence type="ECO:0000256" key="1">
    <source>
        <dbReference type="ARBA" id="ARBA00022553"/>
    </source>
</evidence>